<dbReference type="GO" id="GO:0090575">
    <property type="term" value="C:RNA polymerase II transcription regulator complex"/>
    <property type="evidence" value="ECO:0007669"/>
    <property type="project" value="TreeGrafter"/>
</dbReference>
<evidence type="ECO:0000313" key="7">
    <source>
        <dbReference type="EMBL" id="MOY45189.1"/>
    </source>
</evidence>
<feature type="domain" description="E2F/DP family winged-helix DNA-binding" evidence="6">
    <location>
        <begin position="69"/>
        <end position="138"/>
    </location>
</feature>
<dbReference type="AlphaFoldDB" id="A0A4P6D7S8"/>
<dbReference type="PANTHER" id="PTHR12081">
    <property type="entry name" value="TRANSCRIPTION FACTOR E2F"/>
    <property type="match status" value="1"/>
</dbReference>
<dbReference type="InterPro" id="IPR036390">
    <property type="entry name" value="WH_DNA-bd_sf"/>
</dbReference>
<keyword evidence="5" id="KW-0539">Nucleus</keyword>
<dbReference type="EMBL" id="GHKJ01000159">
    <property type="protein sequence ID" value="MOY45189.1"/>
    <property type="molecule type" value="Transcribed_RNA"/>
</dbReference>
<name>A0A4P6D7S8_RHOPR</name>
<keyword evidence="2 5" id="KW-0805">Transcription regulation</keyword>
<organism evidence="7">
    <name type="scientific">Rhodnius prolixus</name>
    <name type="common">Triatomid bug</name>
    <dbReference type="NCBI Taxonomy" id="13249"/>
    <lineage>
        <taxon>Eukaryota</taxon>
        <taxon>Metazoa</taxon>
        <taxon>Ecdysozoa</taxon>
        <taxon>Arthropoda</taxon>
        <taxon>Hexapoda</taxon>
        <taxon>Insecta</taxon>
        <taxon>Pterygota</taxon>
        <taxon>Neoptera</taxon>
        <taxon>Paraneoptera</taxon>
        <taxon>Hemiptera</taxon>
        <taxon>Heteroptera</taxon>
        <taxon>Panheteroptera</taxon>
        <taxon>Cimicomorpha</taxon>
        <taxon>Reduviidae</taxon>
        <taxon>Triatominae</taxon>
        <taxon>Rhodnius</taxon>
    </lineage>
</organism>
<dbReference type="PANTHER" id="PTHR12081:SF7">
    <property type="entry name" value="TRANSCRIPTION FACTOR EFL-3"/>
    <property type="match status" value="1"/>
</dbReference>
<reference evidence="7" key="1">
    <citation type="submission" date="2019-04" db="EMBL/GenBank/DDBJ databases">
        <title>Analysis of the testis transcriptome of the Chagas disease vector Rhodnius prolixus.</title>
        <authorList>
            <person name="Cesar J."/>
            <person name="Ribeiro J.M."/>
            <person name="Pereira M.H."/>
            <person name="Araujo R.N."/>
            <person name="Gontijo N.F."/>
            <person name="Pessoa G."/>
            <person name="Sant'Anna M.V."/>
            <person name="Sorgine M.H."/>
            <person name="Majerowicz D."/>
            <person name="Carvalho A.B."/>
            <person name="Braz G."/>
            <person name="Mesquita R."/>
            <person name="Lagerblad P.O."/>
            <person name="Koerich L.B."/>
        </authorList>
    </citation>
    <scope>NUCLEOTIDE SEQUENCE</scope>
</reference>
<dbReference type="InterPro" id="IPR003316">
    <property type="entry name" value="E2F_WHTH_DNA-bd_dom"/>
</dbReference>
<evidence type="ECO:0000256" key="3">
    <source>
        <dbReference type="ARBA" id="ARBA00023125"/>
    </source>
</evidence>
<comment type="similarity">
    <text evidence="1 5">Belongs to the E2F/DP family.</text>
</comment>
<dbReference type="GO" id="GO:0000981">
    <property type="term" value="F:DNA-binding transcription factor activity, RNA polymerase II-specific"/>
    <property type="evidence" value="ECO:0007669"/>
    <property type="project" value="TreeGrafter"/>
</dbReference>
<sequence>MDRPEFCSPPKRTILGNLNQNGGSPVSPMANLKLLTKVATSHFSVGENTEYDGERLENRDIRIDSKPSRRLRSLSFICKKFLLLYKLDIPVGEYQQISLGNLALSLGIEKRRVYDIINVVSSLHMAVKVCKDKYTWYGNQNLTRLLTQLKAYTLINKFDEQISAVLQNQLTPCESKESDSAYIKITRGDRSVFEENRIGILCQKFIMLFLVCNDDVALNMCTISKLILTGDVQEKTGMRRLYDIANVLEALDLIRRYHYKVMKKPAFKYCGPTIDVDRSDCEKLMPERLPCMGACEASDLGDTNSDSSVDVPPTVSKLNSILEVVCTEIEEENCRTLSSPITSIKRKSTDLNRTHCNAKKQLFPSPFVVKSVGTVNSFIKAPKHSFRLECNELQIKENSALPLNNNDCSTNNQNVPVTTVIQMQPMFNRARRYSNFRTSFSKLARLEENNREYGDDAQLRTDWNAHQSFSINDDSSNESLKLIPSEMKISEIQSNNNKIVLNKLSNFAQSIAPTKIKVIRPTKISDIQNGGVYKVLKKGNTVQLYAL</sequence>
<dbReference type="SUPFAM" id="SSF46785">
    <property type="entry name" value="Winged helix' DNA-binding domain"/>
    <property type="match status" value="2"/>
</dbReference>
<dbReference type="GO" id="GO:0000978">
    <property type="term" value="F:RNA polymerase II cis-regulatory region sequence-specific DNA binding"/>
    <property type="evidence" value="ECO:0007669"/>
    <property type="project" value="InterPro"/>
</dbReference>
<keyword evidence="3 5" id="KW-0238">DNA-binding</keyword>
<dbReference type="InterPro" id="IPR036388">
    <property type="entry name" value="WH-like_DNA-bd_sf"/>
</dbReference>
<feature type="domain" description="E2F/DP family winged-helix DNA-binding" evidence="6">
    <location>
        <begin position="193"/>
        <end position="271"/>
    </location>
</feature>
<keyword evidence="4 5" id="KW-0804">Transcription</keyword>
<evidence type="ECO:0000256" key="1">
    <source>
        <dbReference type="ARBA" id="ARBA00010940"/>
    </source>
</evidence>
<comment type="subcellular location">
    <subcellularLocation>
        <location evidence="5">Nucleus</location>
    </subcellularLocation>
</comment>
<dbReference type="Gene3D" id="1.10.10.10">
    <property type="entry name" value="Winged helix-like DNA-binding domain superfamily/Winged helix DNA-binding domain"/>
    <property type="match status" value="2"/>
</dbReference>
<dbReference type="VEuPathDB" id="VectorBase:RPRC010875"/>
<evidence type="ECO:0000259" key="6">
    <source>
        <dbReference type="SMART" id="SM01372"/>
    </source>
</evidence>
<evidence type="ECO:0000256" key="4">
    <source>
        <dbReference type="ARBA" id="ARBA00023163"/>
    </source>
</evidence>
<accession>A0A4P6D7S8</accession>
<dbReference type="SMART" id="SM01372">
    <property type="entry name" value="E2F_TDP"/>
    <property type="match status" value="2"/>
</dbReference>
<evidence type="ECO:0000256" key="2">
    <source>
        <dbReference type="ARBA" id="ARBA00023015"/>
    </source>
</evidence>
<evidence type="ECO:0000256" key="5">
    <source>
        <dbReference type="RuleBase" id="RU003796"/>
    </source>
</evidence>
<proteinExistence type="inferred from homology"/>
<dbReference type="Pfam" id="PF02319">
    <property type="entry name" value="WHD_E2F_TDP"/>
    <property type="match status" value="2"/>
</dbReference>
<protein>
    <submittedName>
        <fullName evidence="7">Putative transcription factor e2f7 panstrongylus lignarius</fullName>
    </submittedName>
</protein>
<dbReference type="InterPro" id="IPR015633">
    <property type="entry name" value="E2F"/>
</dbReference>